<keyword evidence="5" id="KW-0862">Zinc</keyword>
<evidence type="ECO:0000256" key="4">
    <source>
        <dbReference type="ARBA" id="ARBA00022771"/>
    </source>
</evidence>
<keyword evidence="3" id="KW-0677">Repeat</keyword>
<dbReference type="SUPFAM" id="SSF57667">
    <property type="entry name" value="beta-beta-alpha zinc fingers"/>
    <property type="match status" value="1"/>
</dbReference>
<dbReference type="Gene3D" id="3.30.160.60">
    <property type="entry name" value="Classic Zinc Finger"/>
    <property type="match status" value="2"/>
</dbReference>
<evidence type="ECO:0000313" key="11">
    <source>
        <dbReference type="Proteomes" id="UP000800094"/>
    </source>
</evidence>
<feature type="domain" description="C2H2-type" evidence="9">
    <location>
        <begin position="50"/>
        <end position="77"/>
    </location>
</feature>
<dbReference type="GO" id="GO:0006351">
    <property type="term" value="P:DNA-templated transcription"/>
    <property type="evidence" value="ECO:0007669"/>
    <property type="project" value="InterPro"/>
</dbReference>
<dbReference type="GO" id="GO:0008270">
    <property type="term" value="F:zinc ion binding"/>
    <property type="evidence" value="ECO:0007669"/>
    <property type="project" value="UniProtKB-KW"/>
</dbReference>
<feature type="compositionally biased region" description="Polar residues" evidence="8">
    <location>
        <begin position="24"/>
        <end position="35"/>
    </location>
</feature>
<dbReference type="Pfam" id="PF04082">
    <property type="entry name" value="Fungal_trans"/>
    <property type="match status" value="1"/>
</dbReference>
<evidence type="ECO:0000256" key="6">
    <source>
        <dbReference type="ARBA" id="ARBA00023242"/>
    </source>
</evidence>
<dbReference type="CDD" id="cd12148">
    <property type="entry name" value="fungal_TF_MHR"/>
    <property type="match status" value="1"/>
</dbReference>
<dbReference type="RefSeq" id="XP_033686059.1">
    <property type="nucleotide sequence ID" value="XM_033830936.1"/>
</dbReference>
<dbReference type="GO" id="GO:0000978">
    <property type="term" value="F:RNA polymerase II cis-regulatory region sequence-specific DNA binding"/>
    <property type="evidence" value="ECO:0007669"/>
    <property type="project" value="InterPro"/>
</dbReference>
<evidence type="ECO:0000256" key="3">
    <source>
        <dbReference type="ARBA" id="ARBA00022737"/>
    </source>
</evidence>
<evidence type="ECO:0000313" key="10">
    <source>
        <dbReference type="EMBL" id="KAF2251055.1"/>
    </source>
</evidence>
<dbReference type="InterPro" id="IPR007219">
    <property type="entry name" value="XnlR_reg_dom"/>
</dbReference>
<evidence type="ECO:0000256" key="5">
    <source>
        <dbReference type="ARBA" id="ARBA00022833"/>
    </source>
</evidence>
<accession>A0A6A6IKB9</accession>
<dbReference type="Pfam" id="PF00096">
    <property type="entry name" value="zf-C2H2"/>
    <property type="match status" value="2"/>
</dbReference>
<comment type="subcellular location">
    <subcellularLocation>
        <location evidence="1">Nucleus</location>
    </subcellularLocation>
</comment>
<dbReference type="GeneID" id="54584266"/>
<feature type="region of interest" description="Disordered" evidence="8">
    <location>
        <begin position="475"/>
        <end position="499"/>
    </location>
</feature>
<dbReference type="OrthoDB" id="6077919at2759"/>
<keyword evidence="4 7" id="KW-0863">Zinc-finger</keyword>
<keyword evidence="6" id="KW-0539">Nucleus</keyword>
<dbReference type="InterPro" id="IPR036236">
    <property type="entry name" value="Znf_C2H2_sf"/>
</dbReference>
<feature type="compositionally biased region" description="Low complexity" evidence="8">
    <location>
        <begin position="133"/>
        <end position="149"/>
    </location>
</feature>
<dbReference type="FunFam" id="3.30.160.60:FF:000576">
    <property type="entry name" value="C2H2 transcription factor (AmdX)"/>
    <property type="match status" value="1"/>
</dbReference>
<feature type="compositionally biased region" description="Polar residues" evidence="8">
    <location>
        <begin position="118"/>
        <end position="127"/>
    </location>
</feature>
<feature type="region of interest" description="Disordered" evidence="8">
    <location>
        <begin position="98"/>
        <end position="149"/>
    </location>
</feature>
<dbReference type="GO" id="GO:0000981">
    <property type="term" value="F:DNA-binding transcription factor activity, RNA polymerase II-specific"/>
    <property type="evidence" value="ECO:0007669"/>
    <property type="project" value="InterPro"/>
</dbReference>
<organism evidence="10 11">
    <name type="scientific">Trematosphaeria pertusa</name>
    <dbReference type="NCBI Taxonomy" id="390896"/>
    <lineage>
        <taxon>Eukaryota</taxon>
        <taxon>Fungi</taxon>
        <taxon>Dikarya</taxon>
        <taxon>Ascomycota</taxon>
        <taxon>Pezizomycotina</taxon>
        <taxon>Dothideomycetes</taxon>
        <taxon>Pleosporomycetidae</taxon>
        <taxon>Pleosporales</taxon>
        <taxon>Massarineae</taxon>
        <taxon>Trematosphaeriaceae</taxon>
        <taxon>Trematosphaeria</taxon>
    </lineage>
</organism>
<dbReference type="InterPro" id="IPR013087">
    <property type="entry name" value="Znf_C2H2_type"/>
</dbReference>
<protein>
    <submittedName>
        <fullName evidence="10">DNA binding regulatory protein-like protein AmdX</fullName>
    </submittedName>
</protein>
<feature type="region of interest" description="Disordered" evidence="8">
    <location>
        <begin position="1"/>
        <end position="54"/>
    </location>
</feature>
<evidence type="ECO:0000256" key="1">
    <source>
        <dbReference type="ARBA" id="ARBA00004123"/>
    </source>
</evidence>
<name>A0A6A6IKB9_9PLEO</name>
<evidence type="ECO:0000256" key="8">
    <source>
        <dbReference type="SAM" id="MobiDB-lite"/>
    </source>
</evidence>
<dbReference type="GO" id="GO:0000785">
    <property type="term" value="C:chromatin"/>
    <property type="evidence" value="ECO:0007669"/>
    <property type="project" value="TreeGrafter"/>
</dbReference>
<feature type="compositionally biased region" description="Basic and acidic residues" evidence="8">
    <location>
        <begin position="932"/>
        <end position="942"/>
    </location>
</feature>
<proteinExistence type="predicted"/>
<keyword evidence="2" id="KW-0479">Metal-binding</keyword>
<evidence type="ECO:0000256" key="2">
    <source>
        <dbReference type="ARBA" id="ARBA00022723"/>
    </source>
</evidence>
<dbReference type="InterPro" id="IPR051059">
    <property type="entry name" value="VerF-like"/>
</dbReference>
<dbReference type="PROSITE" id="PS50157">
    <property type="entry name" value="ZINC_FINGER_C2H2_2"/>
    <property type="match status" value="2"/>
</dbReference>
<dbReference type="Proteomes" id="UP000800094">
    <property type="component" value="Unassembled WGS sequence"/>
</dbReference>
<dbReference type="GO" id="GO:0005634">
    <property type="term" value="C:nucleus"/>
    <property type="evidence" value="ECO:0007669"/>
    <property type="project" value="UniProtKB-SubCell"/>
</dbReference>
<dbReference type="FunFam" id="3.30.160.60:FF:000145">
    <property type="entry name" value="Zinc finger protein 574"/>
    <property type="match status" value="1"/>
</dbReference>
<dbReference type="AlphaFoldDB" id="A0A6A6IKB9"/>
<reference evidence="10" key="1">
    <citation type="journal article" date="2020" name="Stud. Mycol.">
        <title>101 Dothideomycetes genomes: a test case for predicting lifestyles and emergence of pathogens.</title>
        <authorList>
            <person name="Haridas S."/>
            <person name="Albert R."/>
            <person name="Binder M."/>
            <person name="Bloem J."/>
            <person name="Labutti K."/>
            <person name="Salamov A."/>
            <person name="Andreopoulos B."/>
            <person name="Baker S."/>
            <person name="Barry K."/>
            <person name="Bills G."/>
            <person name="Bluhm B."/>
            <person name="Cannon C."/>
            <person name="Castanera R."/>
            <person name="Culley D."/>
            <person name="Daum C."/>
            <person name="Ezra D."/>
            <person name="Gonzalez J."/>
            <person name="Henrissat B."/>
            <person name="Kuo A."/>
            <person name="Liang C."/>
            <person name="Lipzen A."/>
            <person name="Lutzoni F."/>
            <person name="Magnuson J."/>
            <person name="Mondo S."/>
            <person name="Nolan M."/>
            <person name="Ohm R."/>
            <person name="Pangilinan J."/>
            <person name="Park H.-J."/>
            <person name="Ramirez L."/>
            <person name="Alfaro M."/>
            <person name="Sun H."/>
            <person name="Tritt A."/>
            <person name="Yoshinaga Y."/>
            <person name="Zwiers L.-H."/>
            <person name="Turgeon B."/>
            <person name="Goodwin S."/>
            <person name="Spatafora J."/>
            <person name="Crous P."/>
            <person name="Grigoriev I."/>
        </authorList>
    </citation>
    <scope>NUCLEOTIDE SEQUENCE</scope>
    <source>
        <strain evidence="10">CBS 122368</strain>
    </source>
</reference>
<evidence type="ECO:0000256" key="7">
    <source>
        <dbReference type="PROSITE-ProRule" id="PRU00042"/>
    </source>
</evidence>
<keyword evidence="11" id="KW-1185">Reference proteome</keyword>
<dbReference type="SMART" id="SM00355">
    <property type="entry name" value="ZnF_C2H2"/>
    <property type="match status" value="2"/>
</dbReference>
<dbReference type="PROSITE" id="PS00028">
    <property type="entry name" value="ZINC_FINGER_C2H2_1"/>
    <property type="match status" value="2"/>
</dbReference>
<evidence type="ECO:0000259" key="9">
    <source>
        <dbReference type="PROSITE" id="PS50157"/>
    </source>
</evidence>
<feature type="compositionally biased region" description="Low complexity" evidence="8">
    <location>
        <begin position="478"/>
        <end position="491"/>
    </location>
</feature>
<feature type="region of interest" description="Disordered" evidence="8">
    <location>
        <begin position="930"/>
        <end position="950"/>
    </location>
</feature>
<feature type="compositionally biased region" description="Low complexity" evidence="8">
    <location>
        <begin position="1"/>
        <end position="19"/>
    </location>
</feature>
<gene>
    <name evidence="10" type="ORF">BU26DRAFT_530061</name>
</gene>
<dbReference type="PANTHER" id="PTHR40626:SF13">
    <property type="entry name" value="RESPIRATION FACTOR 2-RELATED"/>
    <property type="match status" value="1"/>
</dbReference>
<feature type="domain" description="C2H2-type" evidence="9">
    <location>
        <begin position="78"/>
        <end position="101"/>
    </location>
</feature>
<dbReference type="EMBL" id="ML987193">
    <property type="protein sequence ID" value="KAF2251055.1"/>
    <property type="molecule type" value="Genomic_DNA"/>
</dbReference>
<sequence>MAPASTSSGGSSGASSGNGEAYPSVQTAKPEPSQNTTTFPPPKTDKPRPHVCGTCSRSFARLEHLKRHERSHTKEKPFECPQCTRCFARRDLLLRHQQKLHQQGATSSRPRTGRRESTTGLPPNSANRVRKNSVASSSAGGPGAAGTAAMRPRANTISHIDPSALNSLLASHNASLRGNGGHPGHSHHASLSGFAGPGAFDYRGMSTSVGSHGQHHGLPKLDTHLGYGLGGGLRTAPIQGFGPDDLELEKFFGSSGSTINPNQLHHFTGNAQSPFHAFGNPFAGANAIDEDEYAWSAGLDGAMMFSGHNDTAVDGSSPSAISTTSQSGFSEVMVDGSGQPTSAAMWHNPLVTHSNVNPASYSLDAMAPVFPELMMNTMSPKELAEQGAPADFYISSPPPISSMSPTAGIPGMPNQYFQPPMAFNSDTGSISSSSVNGSARHSSVTSISTETITDATRQALIFNLSQALGFGNPQRKFSQPSISSPLSASTSGKPQSQVASLPSTMDLQRYVNAYIQYFHPHLPFLHIPTLSFDTPAYTYHLRAAGSFNHDGMVGGGGCLILAMAAIGALYEFEHNVAKELFDAAKKMILYYLDERRRAGLSAAVNGPSSTSDSINKPPLWLVQAMLLNLIFGHNCGDRQAAEVATKAAGLDRPAVDIVAGHHSPAGTSGGDVDMTDDSVPPEIAQRNSPDTTDQHAQWIQWKQIEERKRTYFAVFSMSSLLVSAYAHAPRILNSEIRLDLPCEEDLWSVDNPQAWVAMGGPMIAQTKGLSFNAAMTYLLEASTRQQSERVQSAYQQTFGADMAMNNVPESDIRPSTFGCYVLINALHVYIWETRQRHTGRLWKTHETEAMHAQVEPALKAWQAAWRANPNHSIERPSPFGPLSADCIPLLDLAYVRLFVNLSRSKELLWQRDFDGMATELARGVDIVAHADGTPDRSSESMDAKPSPGAVISPQDIDAIGELSPGHSGAGLQPSQSSKRERHLRKAAFYAADSLSMADKLGSTYAEFTARELPNSSAMCTFDCAQILAEWVATVQDRVGRFLGVLGKDEIDYTTVPAIMLLEEEDIKLLQKIADILHTADMKLAFDITSNNIPMLGGLSNLGHCGYGTKLLMVTAYMLGKSAVWPVTHVMARALEAHANHINQRAEASVTTS</sequence>
<dbReference type="PANTHER" id="PTHR40626">
    <property type="entry name" value="MIP31509P"/>
    <property type="match status" value="1"/>
</dbReference>